<dbReference type="Proteomes" id="UP000320672">
    <property type="component" value="Chromosome"/>
</dbReference>
<evidence type="ECO:0000313" key="1">
    <source>
        <dbReference type="EMBL" id="QDS93256.1"/>
    </source>
</evidence>
<dbReference type="RefSeq" id="WP_145351454.1">
    <property type="nucleotide sequence ID" value="NZ_CP036262.1"/>
</dbReference>
<sequence length="106" mass="12015">MRRDRALALLTECTGDDIWSPEHCRKAGVPESWIDELSEAYESGFQSDRQTIYYQEKVVNQYHGIRDIELAKKLGTVLGIDVPQTIAFSLRPSDAVNAIWQAVFEG</sequence>
<dbReference type="OrthoDB" id="292234at2"/>
<gene>
    <name evidence="1" type="ORF">FF011L_20180</name>
</gene>
<name>A0A517MEJ0_9BACT</name>
<keyword evidence="2" id="KW-1185">Reference proteome</keyword>
<dbReference type="KEGG" id="rml:FF011L_20180"/>
<dbReference type="EMBL" id="CP036262">
    <property type="protein sequence ID" value="QDS93256.1"/>
    <property type="molecule type" value="Genomic_DNA"/>
</dbReference>
<proteinExistence type="predicted"/>
<protein>
    <submittedName>
        <fullName evidence="1">Uncharacterized protein</fullName>
    </submittedName>
</protein>
<organism evidence="1 2">
    <name type="scientific">Roseimaritima multifibrata</name>
    <dbReference type="NCBI Taxonomy" id="1930274"/>
    <lineage>
        <taxon>Bacteria</taxon>
        <taxon>Pseudomonadati</taxon>
        <taxon>Planctomycetota</taxon>
        <taxon>Planctomycetia</taxon>
        <taxon>Pirellulales</taxon>
        <taxon>Pirellulaceae</taxon>
        <taxon>Roseimaritima</taxon>
    </lineage>
</organism>
<dbReference type="AlphaFoldDB" id="A0A517MEJ0"/>
<accession>A0A517MEJ0</accession>
<evidence type="ECO:0000313" key="2">
    <source>
        <dbReference type="Proteomes" id="UP000320672"/>
    </source>
</evidence>
<reference evidence="1 2" key="1">
    <citation type="submission" date="2019-02" db="EMBL/GenBank/DDBJ databases">
        <title>Deep-cultivation of Planctomycetes and their phenomic and genomic characterization uncovers novel biology.</title>
        <authorList>
            <person name="Wiegand S."/>
            <person name="Jogler M."/>
            <person name="Boedeker C."/>
            <person name="Pinto D."/>
            <person name="Vollmers J."/>
            <person name="Rivas-Marin E."/>
            <person name="Kohn T."/>
            <person name="Peeters S.H."/>
            <person name="Heuer A."/>
            <person name="Rast P."/>
            <person name="Oberbeckmann S."/>
            <person name="Bunk B."/>
            <person name="Jeske O."/>
            <person name="Meyerdierks A."/>
            <person name="Storesund J.E."/>
            <person name="Kallscheuer N."/>
            <person name="Luecker S."/>
            <person name="Lage O.M."/>
            <person name="Pohl T."/>
            <person name="Merkel B.J."/>
            <person name="Hornburger P."/>
            <person name="Mueller R.-W."/>
            <person name="Bruemmer F."/>
            <person name="Labrenz M."/>
            <person name="Spormann A.M."/>
            <person name="Op den Camp H."/>
            <person name="Overmann J."/>
            <person name="Amann R."/>
            <person name="Jetten M.S.M."/>
            <person name="Mascher T."/>
            <person name="Medema M.H."/>
            <person name="Devos D.P."/>
            <person name="Kaster A.-K."/>
            <person name="Ovreas L."/>
            <person name="Rohde M."/>
            <person name="Galperin M.Y."/>
            <person name="Jogler C."/>
        </authorList>
    </citation>
    <scope>NUCLEOTIDE SEQUENCE [LARGE SCALE GENOMIC DNA]</scope>
    <source>
        <strain evidence="1 2">FF011L</strain>
    </source>
</reference>